<evidence type="ECO:0000313" key="3">
    <source>
        <dbReference type="Proteomes" id="UP000644010"/>
    </source>
</evidence>
<dbReference type="Proteomes" id="UP000644010">
    <property type="component" value="Unassembled WGS sequence"/>
</dbReference>
<reference evidence="2 3" key="1">
    <citation type="submission" date="2020-08" db="EMBL/GenBank/DDBJ databases">
        <title>Genome public.</title>
        <authorList>
            <person name="Liu C."/>
            <person name="Sun Q."/>
        </authorList>
    </citation>
    <scope>NUCLEOTIDE SEQUENCE [LARGE SCALE GENOMIC DNA]</scope>
    <source>
        <strain evidence="2 3">BX2</strain>
    </source>
</reference>
<keyword evidence="3" id="KW-1185">Reference proteome</keyword>
<dbReference type="SMART" id="SM00974">
    <property type="entry name" value="T5orf172"/>
    <property type="match status" value="1"/>
</dbReference>
<protein>
    <submittedName>
        <fullName evidence="2">GIY-YIG nuclease family protein</fullName>
    </submittedName>
</protein>
<dbReference type="EMBL" id="JACOOI010000033">
    <property type="protein sequence ID" value="MBC5645586.1"/>
    <property type="molecule type" value="Genomic_DNA"/>
</dbReference>
<proteinExistence type="predicted"/>
<comment type="caution">
    <text evidence="2">The sequence shown here is derived from an EMBL/GenBank/DDBJ whole genome shotgun (WGS) entry which is preliminary data.</text>
</comment>
<dbReference type="Pfam" id="PF13455">
    <property type="entry name" value="MUG113"/>
    <property type="match status" value="1"/>
</dbReference>
<gene>
    <name evidence="2" type="ORF">H8S77_22135</name>
</gene>
<evidence type="ECO:0000259" key="1">
    <source>
        <dbReference type="SMART" id="SM00974"/>
    </source>
</evidence>
<dbReference type="InterPro" id="IPR018306">
    <property type="entry name" value="Phage_T5_Orf172_DNA-bd"/>
</dbReference>
<name>A0ABR7E743_9BACT</name>
<evidence type="ECO:0000313" key="2">
    <source>
        <dbReference type="EMBL" id="MBC5645586.1"/>
    </source>
</evidence>
<feature type="domain" description="Bacteriophage T5 Orf172 DNA-binding" evidence="1">
    <location>
        <begin position="176"/>
        <end position="248"/>
    </location>
</feature>
<sequence length="252" mass="29729">MPNQQQYIDDYLRFMSYEDIKRLAKEDICINNVIRGICDKSYGVFVSSNKYYLSYIFYNLAKDEVEGFYVELGYKEVLSAEKILAFAKVVSQLGNDNVIDIHNVFCLHLRSALEKEGVMTISSEDIPYNKSVTIIAKTSIAFIPMIQKKSFYKSFFSNISIESGDTKENKVYLMYDFKTDQCKIGYSKNPLRRERTLQSEKPTIELLAYWTVPKSIEKELHIKFASKRTRGEWFYLDFNDFEYIKQYMQQYM</sequence>
<dbReference type="RefSeq" id="WP_186961221.1">
    <property type="nucleotide sequence ID" value="NZ_JACOOI010000033.1"/>
</dbReference>
<organism evidence="2 3">
    <name type="scientific">Parabacteroides segnis</name>
    <dbReference type="NCBI Taxonomy" id="2763058"/>
    <lineage>
        <taxon>Bacteria</taxon>
        <taxon>Pseudomonadati</taxon>
        <taxon>Bacteroidota</taxon>
        <taxon>Bacteroidia</taxon>
        <taxon>Bacteroidales</taxon>
        <taxon>Tannerellaceae</taxon>
        <taxon>Parabacteroides</taxon>
    </lineage>
</organism>
<accession>A0ABR7E743</accession>